<name>A0ABT0WBJ4_9BACI</name>
<evidence type="ECO:0000259" key="2">
    <source>
        <dbReference type="Pfam" id="PF25164"/>
    </source>
</evidence>
<feature type="domain" description="Competence protein CoiA nuclease-like" evidence="1">
    <location>
        <begin position="68"/>
        <end position="224"/>
    </location>
</feature>
<sequence>MLTAHTKIGTKVCLGYEYKKETLLYLRNKEDFFCPVCGEQVTLKLGDRRIFHFAHKRGSTCRDFYENESIYHMEGKRQLFQWLVNQKISAELEFYDKEIQQRPDIMFLYNGKRYALEYQCSTIPEKIFIKRTKTYFQNGYIPIWIIGSNHIKQKMRNVLSFSNFHFFFLRKTSDGSFYIPSYCPEKRLFHLVGSIISYSVKNAFVQSSNFEIENISVRELLDPKIVNQISVDHWSTEIEKFNFYWSLHPGPRENSFLHEVYNQNLNLFLLPPEIGLPVRHSIFIETSPTIWQTYLYIDVLSKKNPKELISLKEIEINFKKRINRKEIILRNFPQFYEVNHFIAVLDYLLLLVKLGILSRKGETLFEIQRNLTKSLTNRKKEENKLFFKQKYHHILSKI</sequence>
<dbReference type="InterPro" id="IPR010330">
    <property type="entry name" value="CoiA_nuc"/>
</dbReference>
<reference evidence="4 5" key="1">
    <citation type="submission" date="2022-06" db="EMBL/GenBank/DDBJ databases">
        <authorList>
            <person name="Jeon C.O."/>
        </authorList>
    </citation>
    <scope>NUCLEOTIDE SEQUENCE [LARGE SCALE GENOMIC DNA]</scope>
    <source>
        <strain evidence="4 5">KCTC 13943</strain>
    </source>
</reference>
<accession>A0ABT0WBJ4</accession>
<gene>
    <name evidence="4" type="ORF">NDK43_16440</name>
</gene>
<evidence type="ECO:0000259" key="3">
    <source>
        <dbReference type="Pfam" id="PF25166"/>
    </source>
</evidence>
<dbReference type="InterPro" id="IPR057253">
    <property type="entry name" value="CoiA-like_N"/>
</dbReference>
<feature type="domain" description="Competence protein CoiA-like N-terminal" evidence="2">
    <location>
        <begin position="17"/>
        <end position="62"/>
    </location>
</feature>
<evidence type="ECO:0000259" key="1">
    <source>
        <dbReference type="Pfam" id="PF06054"/>
    </source>
</evidence>
<dbReference type="EMBL" id="JAMQCR010000001">
    <property type="protein sequence ID" value="MCM2533682.1"/>
    <property type="molecule type" value="Genomic_DNA"/>
</dbReference>
<dbReference type="InterPro" id="IPR021176">
    <property type="entry name" value="Competence-induced_CoiA"/>
</dbReference>
<dbReference type="Pfam" id="PF25166">
    <property type="entry name" value="CoiA_C"/>
    <property type="match status" value="1"/>
</dbReference>
<dbReference type="Pfam" id="PF25164">
    <property type="entry name" value="CoiA_N"/>
    <property type="match status" value="1"/>
</dbReference>
<dbReference type="Proteomes" id="UP001523262">
    <property type="component" value="Unassembled WGS sequence"/>
</dbReference>
<dbReference type="Pfam" id="PF06054">
    <property type="entry name" value="CoiA_nuc"/>
    <property type="match status" value="1"/>
</dbReference>
<feature type="domain" description="Competence protein CoiA C-terminal" evidence="3">
    <location>
        <begin position="230"/>
        <end position="373"/>
    </location>
</feature>
<evidence type="ECO:0000313" key="5">
    <source>
        <dbReference type="Proteomes" id="UP001523262"/>
    </source>
</evidence>
<evidence type="ECO:0000313" key="4">
    <source>
        <dbReference type="EMBL" id="MCM2533682.1"/>
    </source>
</evidence>
<organism evidence="4 5">
    <name type="scientific">Neobacillus pocheonensis</name>
    <dbReference type="NCBI Taxonomy" id="363869"/>
    <lineage>
        <taxon>Bacteria</taxon>
        <taxon>Bacillati</taxon>
        <taxon>Bacillota</taxon>
        <taxon>Bacilli</taxon>
        <taxon>Bacillales</taxon>
        <taxon>Bacillaceae</taxon>
        <taxon>Neobacillus</taxon>
    </lineage>
</organism>
<keyword evidence="5" id="KW-1185">Reference proteome</keyword>
<protein>
    <submittedName>
        <fullName evidence="4">Competence protein CoiA</fullName>
    </submittedName>
</protein>
<dbReference type="InterPro" id="IPR057252">
    <property type="entry name" value="CoiA_C"/>
</dbReference>
<dbReference type="PIRSF" id="PIRSF007487">
    <property type="entry name" value="Competence-induced_CoiA_bac"/>
    <property type="match status" value="1"/>
</dbReference>
<proteinExistence type="predicted"/>
<comment type="caution">
    <text evidence="4">The sequence shown here is derived from an EMBL/GenBank/DDBJ whole genome shotgun (WGS) entry which is preliminary data.</text>
</comment>